<dbReference type="InterPro" id="IPR029058">
    <property type="entry name" value="AB_hydrolase_fold"/>
</dbReference>
<feature type="signal peptide" evidence="3">
    <location>
        <begin position="1"/>
        <end position="21"/>
    </location>
</feature>
<dbReference type="AlphaFoldDB" id="A0A1U9JXN2"/>
<accession>A0A1U9JXN2</accession>
<evidence type="ECO:0000256" key="3">
    <source>
        <dbReference type="SAM" id="SignalP"/>
    </source>
</evidence>
<gene>
    <name evidence="4" type="ORF">PAEH1_01235</name>
</gene>
<dbReference type="STRING" id="643674.PAEH1_01235"/>
<dbReference type="EMBL" id="CP019697">
    <property type="protein sequence ID" value="AQS50506.1"/>
    <property type="molecule type" value="Genomic_DNA"/>
</dbReference>
<reference evidence="4 5" key="1">
    <citation type="submission" date="2017-01" db="EMBL/GenBank/DDBJ databases">
        <title>Complete Genome Sequence of Paenalcaligenes hominis, Isolated from a paraplegic Patient with neurogenic bladder.</title>
        <authorList>
            <person name="Mukhopadhyay R."/>
            <person name="Joaquin J."/>
            <person name="Hogue R."/>
            <person name="Kilaru A."/>
            <person name="Jospin G."/>
            <person name="Mars K."/>
            <person name="Eisen J.A."/>
            <person name="Chaturvedi V."/>
        </authorList>
    </citation>
    <scope>NUCLEOTIDE SEQUENCE [LARGE SCALE GENOMIC DNA]</scope>
    <source>
        <strain evidence="4 5">15S00501</strain>
    </source>
</reference>
<dbReference type="PANTHER" id="PTHR40841:SF2">
    <property type="entry name" value="SIDEROPHORE-DEGRADING ESTERASE (EUROFUNG)"/>
    <property type="match status" value="1"/>
</dbReference>
<evidence type="ECO:0000313" key="4">
    <source>
        <dbReference type="EMBL" id="AQS50506.1"/>
    </source>
</evidence>
<dbReference type="Gene3D" id="3.40.50.1820">
    <property type="entry name" value="alpha/beta hydrolase"/>
    <property type="match status" value="1"/>
</dbReference>
<evidence type="ECO:0000256" key="1">
    <source>
        <dbReference type="ARBA" id="ARBA00005622"/>
    </source>
</evidence>
<proteinExistence type="inferred from homology"/>
<dbReference type="InterPro" id="IPR000801">
    <property type="entry name" value="Esterase-like"/>
</dbReference>
<dbReference type="PANTHER" id="PTHR40841">
    <property type="entry name" value="SIDEROPHORE TRIACETYLFUSARININE C ESTERASE"/>
    <property type="match status" value="1"/>
</dbReference>
<dbReference type="GO" id="GO:0016788">
    <property type="term" value="F:hydrolase activity, acting on ester bonds"/>
    <property type="evidence" value="ECO:0007669"/>
    <property type="project" value="TreeGrafter"/>
</dbReference>
<dbReference type="Proteomes" id="UP000189369">
    <property type="component" value="Chromosome"/>
</dbReference>
<evidence type="ECO:0000313" key="5">
    <source>
        <dbReference type="Proteomes" id="UP000189369"/>
    </source>
</evidence>
<name>A0A1U9JXN2_9BURK</name>
<dbReference type="KEGG" id="phn:PAEH1_01235"/>
<comment type="similarity">
    <text evidence="1">Belongs to the esterase D family.</text>
</comment>
<dbReference type="OrthoDB" id="9784036at2"/>
<organism evidence="4 5">
    <name type="scientific">Paenalcaligenes hominis</name>
    <dbReference type="NCBI Taxonomy" id="643674"/>
    <lineage>
        <taxon>Bacteria</taxon>
        <taxon>Pseudomonadati</taxon>
        <taxon>Pseudomonadota</taxon>
        <taxon>Betaproteobacteria</taxon>
        <taxon>Burkholderiales</taxon>
        <taxon>Alcaligenaceae</taxon>
        <taxon>Paenalcaligenes</taxon>
    </lineage>
</organism>
<keyword evidence="2" id="KW-0378">Hydrolase</keyword>
<dbReference type="SUPFAM" id="SSF53474">
    <property type="entry name" value="alpha/beta-Hydrolases"/>
    <property type="match status" value="1"/>
</dbReference>
<feature type="chain" id="PRO_5013205449" description="Esterase" evidence="3">
    <location>
        <begin position="22"/>
        <end position="306"/>
    </location>
</feature>
<protein>
    <recommendedName>
        <fullName evidence="6">Esterase</fullName>
    </recommendedName>
</protein>
<keyword evidence="3" id="KW-0732">Signal</keyword>
<sequence>MREWITLAAVCSVIMATLAVAQEPSSTTLADQTVTQTVADQKVKGYEFETHYLHSVDQQRRYRVYLALPTSPAPESGRPSIYMLDGNAVMATLTADDLIPLSQLTNPPVLIAIGYDIATRNDVIARSYDYTPPVFEQGQRVEQPIVRGRIGGGADRFLSFINDAVIPLVQTRTALDASQRTLWGHSYGGLFTMYASAQAHSPFQHYIAADPSLWWYEQALIKTWDDSVSRLKGRTLSVYVGTRGRGEEPTASLLNDPSVNPLMQRLALLQKASWSISYRAYPQYGHGEMIKVSLLQMLSEFTGSQQ</sequence>
<evidence type="ECO:0000256" key="2">
    <source>
        <dbReference type="ARBA" id="ARBA00022801"/>
    </source>
</evidence>
<dbReference type="InterPro" id="IPR052558">
    <property type="entry name" value="Siderophore_Hydrolase_D"/>
</dbReference>
<evidence type="ECO:0008006" key="6">
    <source>
        <dbReference type="Google" id="ProtNLM"/>
    </source>
</evidence>
<dbReference type="Pfam" id="PF00756">
    <property type="entry name" value="Esterase"/>
    <property type="match status" value="1"/>
</dbReference>